<gene>
    <name evidence="2" type="ORF">GCM10009069_12590</name>
</gene>
<dbReference type="AlphaFoldDB" id="A0A8J3G1T7"/>
<feature type="signal peptide" evidence="1">
    <location>
        <begin position="1"/>
        <end position="22"/>
    </location>
</feature>
<dbReference type="RefSeq" id="WP_189496557.1">
    <property type="nucleotide sequence ID" value="NZ_BMZH01000004.1"/>
</dbReference>
<evidence type="ECO:0000256" key="1">
    <source>
        <dbReference type="SAM" id="SignalP"/>
    </source>
</evidence>
<evidence type="ECO:0000313" key="2">
    <source>
        <dbReference type="EMBL" id="GHA90996.1"/>
    </source>
</evidence>
<keyword evidence="3" id="KW-1185">Reference proteome</keyword>
<reference evidence="2" key="1">
    <citation type="journal article" date="2014" name="Int. J. Syst. Evol. Microbiol.">
        <title>Complete genome sequence of Corynebacterium casei LMG S-19264T (=DSM 44701T), isolated from a smear-ripened cheese.</title>
        <authorList>
            <consortium name="US DOE Joint Genome Institute (JGI-PGF)"/>
            <person name="Walter F."/>
            <person name="Albersmeier A."/>
            <person name="Kalinowski J."/>
            <person name="Ruckert C."/>
        </authorList>
    </citation>
    <scope>NUCLEOTIDE SEQUENCE</scope>
    <source>
        <strain evidence="2">KCTC 32513</strain>
    </source>
</reference>
<organism evidence="2 3">
    <name type="scientific">Algimonas arctica</name>
    <dbReference type="NCBI Taxonomy" id="1479486"/>
    <lineage>
        <taxon>Bacteria</taxon>
        <taxon>Pseudomonadati</taxon>
        <taxon>Pseudomonadota</taxon>
        <taxon>Alphaproteobacteria</taxon>
        <taxon>Maricaulales</taxon>
        <taxon>Robiginitomaculaceae</taxon>
        <taxon>Algimonas</taxon>
    </lineage>
</organism>
<dbReference type="PROSITE" id="PS51257">
    <property type="entry name" value="PROKAR_LIPOPROTEIN"/>
    <property type="match status" value="1"/>
</dbReference>
<feature type="chain" id="PRO_5035291449" description="Lipoprotein" evidence="1">
    <location>
        <begin position="23"/>
        <end position="150"/>
    </location>
</feature>
<protein>
    <recommendedName>
        <fullName evidence="4">Lipoprotein</fullName>
    </recommendedName>
</protein>
<keyword evidence="1" id="KW-0732">Signal</keyword>
<dbReference type="EMBL" id="BMZH01000004">
    <property type="protein sequence ID" value="GHA90996.1"/>
    <property type="molecule type" value="Genomic_DNA"/>
</dbReference>
<name>A0A8J3G1T7_9PROT</name>
<sequence>MRRILVPCLVALSACSTTPDPADVCTAAWIEPRVERAVERIETRLDKALRAFRTVGDSWMNGNTPGPIQMFRLSNAANDLEKELVDGRGIRDLRMLASTCNDPNLIREQVYTLLDREGLPDPLLNFLDATGILEGLIETAEGRNLNDRNG</sequence>
<reference evidence="2" key="2">
    <citation type="submission" date="2020-09" db="EMBL/GenBank/DDBJ databases">
        <authorList>
            <person name="Sun Q."/>
            <person name="Kim S."/>
        </authorList>
    </citation>
    <scope>NUCLEOTIDE SEQUENCE</scope>
    <source>
        <strain evidence="2">KCTC 32513</strain>
    </source>
</reference>
<proteinExistence type="predicted"/>
<evidence type="ECO:0008006" key="4">
    <source>
        <dbReference type="Google" id="ProtNLM"/>
    </source>
</evidence>
<comment type="caution">
    <text evidence="2">The sequence shown here is derived from an EMBL/GenBank/DDBJ whole genome shotgun (WGS) entry which is preliminary data.</text>
</comment>
<evidence type="ECO:0000313" key="3">
    <source>
        <dbReference type="Proteomes" id="UP000634004"/>
    </source>
</evidence>
<accession>A0A8J3G1T7</accession>
<dbReference type="Proteomes" id="UP000634004">
    <property type="component" value="Unassembled WGS sequence"/>
</dbReference>